<sequence>MKLSSNDPIFDRVPAEFFSPFPSDDALLDQKFAALMEGVVPDEFGKLGTIGQAIFTRAQARAWRDALALANKAKATIAGDIPTNWLPRIAWLDKLRPGVEAFEGLWAEVDWSTSRDPVMLGKDVAEVGLQTALNFVGAVPIVGKLMAGIVGLGDFISRLFDSPAPIQQKRILLPWGSYSKSTDQDLVQKFLVETYCPGVDWTNIFLPPFEPVPWKIADGVQDGEIVGQMFAPISGGQVAWSTTGLGAMPGTERVAGLIQSPKVPQADPRLLRYFSDGTMFRWGRALTDTGDFLPAFAQTCTLLWQQCQKGGSPDMYKLDLDKIELAWEEYFGTFFESVWSEFAKDEWAGEFAAPYLAVTGAKTRLGLKRNGYDPLPRPMPAPLITPKIFAEGAGTVLTRNSCAWLEPRQGPTWPYPEGSYSTAQLGPYPPPYKRVNQRIALSGGPAWPIGSPLSAGAKCRPWPEPEDLLVKYSSPFEAMIKPAIDRMRQLQTKCLTSTLVTAYVRVTESGGMPPYAAFAASPTLRAKALDARQLLLAHEARFGILLSDVDEVDPAFADQLRASGVTNSPAQLAQARGLGLKIGQGGKGGEDELPSALPPQGGSPWAPPDRPSSGGGGAGLAIAGVGLGALLLL</sequence>
<feature type="region of interest" description="Disordered" evidence="1">
    <location>
        <begin position="581"/>
        <end position="617"/>
    </location>
</feature>
<keyword evidence="3" id="KW-1185">Reference proteome</keyword>
<gene>
    <name evidence="2" type="ORF">K7C98_39090</name>
</gene>
<dbReference type="Proteomes" id="UP001139031">
    <property type="component" value="Unassembled WGS sequence"/>
</dbReference>
<reference evidence="2" key="1">
    <citation type="submission" date="2021-08" db="EMBL/GenBank/DDBJ databases">
        <authorList>
            <person name="Stevens D.C."/>
        </authorList>
    </citation>
    <scope>NUCLEOTIDE SEQUENCE</scope>
    <source>
        <strain evidence="2">DSM 53165</strain>
    </source>
</reference>
<comment type="caution">
    <text evidence="2">The sequence shown here is derived from an EMBL/GenBank/DDBJ whole genome shotgun (WGS) entry which is preliminary data.</text>
</comment>
<name>A0ABS7U4M2_9BACT</name>
<proteinExistence type="predicted"/>
<organism evidence="2 3">
    <name type="scientific">Nannocystis pusilla</name>
    <dbReference type="NCBI Taxonomy" id="889268"/>
    <lineage>
        <taxon>Bacteria</taxon>
        <taxon>Pseudomonadati</taxon>
        <taxon>Myxococcota</taxon>
        <taxon>Polyangia</taxon>
        <taxon>Nannocystales</taxon>
        <taxon>Nannocystaceae</taxon>
        <taxon>Nannocystis</taxon>
    </lineage>
</organism>
<evidence type="ECO:0000256" key="1">
    <source>
        <dbReference type="SAM" id="MobiDB-lite"/>
    </source>
</evidence>
<protein>
    <submittedName>
        <fullName evidence="2">Uncharacterized protein</fullName>
    </submittedName>
</protein>
<evidence type="ECO:0000313" key="2">
    <source>
        <dbReference type="EMBL" id="MBZ5715277.1"/>
    </source>
</evidence>
<dbReference type="RefSeq" id="WP_224197018.1">
    <property type="nucleotide sequence ID" value="NZ_JAIRAU010000056.1"/>
</dbReference>
<dbReference type="EMBL" id="JAIRAU010000056">
    <property type="protein sequence ID" value="MBZ5715277.1"/>
    <property type="molecule type" value="Genomic_DNA"/>
</dbReference>
<accession>A0ABS7U4M2</accession>
<evidence type="ECO:0000313" key="3">
    <source>
        <dbReference type="Proteomes" id="UP001139031"/>
    </source>
</evidence>